<dbReference type="InterPro" id="IPR006311">
    <property type="entry name" value="TAT_signal"/>
</dbReference>
<dbReference type="RefSeq" id="WP_008779676.1">
    <property type="nucleotide sequence ID" value="NZ_CAXSSW010000001.1"/>
</dbReference>
<dbReference type="Gene3D" id="3.20.20.150">
    <property type="entry name" value="Divalent-metal-dependent TIM barrel enzymes"/>
    <property type="match status" value="1"/>
</dbReference>
<dbReference type="Proteomes" id="UP000284660">
    <property type="component" value="Unassembled WGS sequence"/>
</dbReference>
<feature type="domain" description="Xylose isomerase-like TIM barrel" evidence="1">
    <location>
        <begin position="63"/>
        <end position="285"/>
    </location>
</feature>
<dbReference type="Pfam" id="PF01261">
    <property type="entry name" value="AP_endonuc_2"/>
    <property type="match status" value="1"/>
</dbReference>
<keyword evidence="3" id="KW-0413">Isomerase</keyword>
<dbReference type="EMBL" id="QSJN01000001">
    <property type="protein sequence ID" value="RHD77775.1"/>
    <property type="molecule type" value="Genomic_DNA"/>
</dbReference>
<name>A0A174CGG1_PARDI</name>
<evidence type="ECO:0000313" key="5">
    <source>
        <dbReference type="Proteomes" id="UP000284660"/>
    </source>
</evidence>
<dbReference type="EMBL" id="CYYK01000005">
    <property type="protein sequence ID" value="CUO10596.1"/>
    <property type="molecule type" value="Genomic_DNA"/>
</dbReference>
<reference evidence="3 5" key="2">
    <citation type="submission" date="2018-08" db="EMBL/GenBank/DDBJ databases">
        <title>A genome reference for cultivated species of the human gut microbiota.</title>
        <authorList>
            <person name="Zou Y."/>
            <person name="Xue W."/>
            <person name="Luo G."/>
        </authorList>
    </citation>
    <scope>NUCLEOTIDE SEQUENCE [LARGE SCALE GENOMIC DNA]</scope>
    <source>
        <strain evidence="3 5">AM30-4</strain>
    </source>
</reference>
<reference evidence="2 4" key="1">
    <citation type="submission" date="2015-09" db="EMBL/GenBank/DDBJ databases">
        <authorList>
            <consortium name="Pathogen Informatics"/>
        </authorList>
    </citation>
    <scope>NUCLEOTIDE SEQUENCE [LARGE SCALE GENOMIC DNA]</scope>
    <source>
        <strain evidence="2 4">2789STDY5608822</strain>
    </source>
</reference>
<dbReference type="SUPFAM" id="SSF51658">
    <property type="entry name" value="Xylose isomerase-like"/>
    <property type="match status" value="1"/>
</dbReference>
<dbReference type="InterPro" id="IPR036237">
    <property type="entry name" value="Xyl_isomerase-like_sf"/>
</dbReference>
<dbReference type="InterPro" id="IPR013022">
    <property type="entry name" value="Xyl_isomerase-like_TIM-brl"/>
</dbReference>
<accession>A0A174CGG1</accession>
<sequence length="311" mass="34701">MINRRDFLKNASLFTLGGLMAGKVGSADAAKPVTSETMAAKTVGLQIYSLGKELYADVPGGLKKIKQMGYTNLELAGYKEGKIGGVDMMEFKKMVDDAGLKITSSHVNPPVREYTKANRSQISEYWKKTADDHAKLGVKYLIQPGQPSTRSTEETAFVCEIFNEAGKIVKAAGIPFGYHNHEMEFAKVNPGSTEAKLGRRVKGDCIYELFLKNTDPSLVFFEMDVYWAVMGQQDPIEWLKKYPNRIKVLHIKDRAILGESGMMNFENIFQQAYANGIKDYFVELEGMPDGRSQFEGVKGCVDYLLKAPFVK</sequence>
<proteinExistence type="predicted"/>
<dbReference type="PANTHER" id="PTHR12110:SF41">
    <property type="entry name" value="INOSOSE DEHYDRATASE"/>
    <property type="match status" value="1"/>
</dbReference>
<dbReference type="InterPro" id="IPR050312">
    <property type="entry name" value="IolE/XylAMocC-like"/>
</dbReference>
<dbReference type="PANTHER" id="PTHR12110">
    <property type="entry name" value="HYDROXYPYRUVATE ISOMERASE"/>
    <property type="match status" value="1"/>
</dbReference>
<dbReference type="PROSITE" id="PS51318">
    <property type="entry name" value="TAT"/>
    <property type="match status" value="1"/>
</dbReference>
<gene>
    <name evidence="3" type="ORF">DW782_00315</name>
    <name evidence="2" type="ORF">ERS852380_01576</name>
</gene>
<comment type="caution">
    <text evidence="3">The sequence shown here is derived from an EMBL/GenBank/DDBJ whole genome shotgun (WGS) entry which is preliminary data.</text>
</comment>
<dbReference type="GO" id="GO:0016853">
    <property type="term" value="F:isomerase activity"/>
    <property type="evidence" value="ECO:0007669"/>
    <property type="project" value="UniProtKB-KW"/>
</dbReference>
<evidence type="ECO:0000313" key="4">
    <source>
        <dbReference type="Proteomes" id="UP000095455"/>
    </source>
</evidence>
<evidence type="ECO:0000313" key="3">
    <source>
        <dbReference type="EMBL" id="RHD77775.1"/>
    </source>
</evidence>
<evidence type="ECO:0000259" key="1">
    <source>
        <dbReference type="Pfam" id="PF01261"/>
    </source>
</evidence>
<evidence type="ECO:0000313" key="2">
    <source>
        <dbReference type="EMBL" id="CUO10596.1"/>
    </source>
</evidence>
<organism evidence="3 5">
    <name type="scientific">Parabacteroides distasonis</name>
    <dbReference type="NCBI Taxonomy" id="823"/>
    <lineage>
        <taxon>Bacteria</taxon>
        <taxon>Pseudomonadati</taxon>
        <taxon>Bacteroidota</taxon>
        <taxon>Bacteroidia</taxon>
        <taxon>Bacteroidales</taxon>
        <taxon>Tannerellaceae</taxon>
        <taxon>Parabacteroides</taxon>
    </lineage>
</organism>
<protein>
    <submittedName>
        <fullName evidence="3">Sugar phosphate isomerase/epimerase</fullName>
    </submittedName>
    <submittedName>
        <fullName evidence="2">Xylose isomerase-like TIM barrel</fullName>
    </submittedName>
</protein>
<dbReference type="Proteomes" id="UP000095455">
    <property type="component" value="Unassembled WGS sequence"/>
</dbReference>
<dbReference type="AlphaFoldDB" id="A0A174CGG1"/>